<dbReference type="CDD" id="cd05266">
    <property type="entry name" value="SDR_a4"/>
    <property type="match status" value="1"/>
</dbReference>
<feature type="domain" description="NAD-dependent epimerase/dehydratase" evidence="1">
    <location>
        <begin position="21"/>
        <end position="239"/>
    </location>
</feature>
<dbReference type="SUPFAM" id="SSF51735">
    <property type="entry name" value="NAD(P)-binding Rossmann-fold domains"/>
    <property type="match status" value="1"/>
</dbReference>
<dbReference type="InterPro" id="IPR036291">
    <property type="entry name" value="NAD(P)-bd_dom_sf"/>
</dbReference>
<dbReference type="Pfam" id="PF01370">
    <property type="entry name" value="Epimerase"/>
    <property type="match status" value="1"/>
</dbReference>
<name>A0A7X0PCG2_9BURK</name>
<sequence>MPSNQNPLGALPARFRRERLLIVGCGDVGQRVVRQLQAPGRAAPRLRVMALTSSPGRVADLRARGITPLAGNLDHAASLRRLSGLATRVVHLAPPPGDGGEAWWRDPRTVALARALRLRSPPASLVYASTSGVYGDCQGALVPETRAPAPATPRAQRRVNAERAVRHLGRSGVRASILRIPGIYAPDREGGTPEARLRKGTPVLVAEDDVYTNHIHADDLARACLRALWQGRAQRIYNVSDHSHLKMGDYFDLAADLYGLPRPPRLPRSTAQTELPLVLLSFMSESRLLDNGRMLHELGLRLRYPSVAEGLRA</sequence>
<dbReference type="InterPro" id="IPR001509">
    <property type="entry name" value="Epimerase_deHydtase"/>
</dbReference>
<organism evidence="2 3">
    <name type="scientific">Acidovorax soli</name>
    <dbReference type="NCBI Taxonomy" id="592050"/>
    <lineage>
        <taxon>Bacteria</taxon>
        <taxon>Pseudomonadati</taxon>
        <taxon>Pseudomonadota</taxon>
        <taxon>Betaproteobacteria</taxon>
        <taxon>Burkholderiales</taxon>
        <taxon>Comamonadaceae</taxon>
        <taxon>Acidovorax</taxon>
    </lineage>
</organism>
<evidence type="ECO:0000313" key="3">
    <source>
        <dbReference type="Proteomes" id="UP000575083"/>
    </source>
</evidence>
<proteinExistence type="predicted"/>
<dbReference type="PANTHER" id="PTHR48079">
    <property type="entry name" value="PROTEIN YEEZ"/>
    <property type="match status" value="1"/>
</dbReference>
<keyword evidence="3" id="KW-1185">Reference proteome</keyword>
<dbReference type="EMBL" id="JACHLK010000003">
    <property type="protein sequence ID" value="MBB6559368.1"/>
    <property type="molecule type" value="Genomic_DNA"/>
</dbReference>
<accession>A0A7X0PCG2</accession>
<evidence type="ECO:0000313" key="2">
    <source>
        <dbReference type="EMBL" id="MBB6559368.1"/>
    </source>
</evidence>
<dbReference type="Proteomes" id="UP000575083">
    <property type="component" value="Unassembled WGS sequence"/>
</dbReference>
<gene>
    <name evidence="2" type="ORF">HNP48_002035</name>
</gene>
<protein>
    <submittedName>
        <fullName evidence="2">Nucleoside-diphosphate-sugar epimerase</fullName>
    </submittedName>
</protein>
<dbReference type="RefSeq" id="WP_184856781.1">
    <property type="nucleotide sequence ID" value="NZ_JACHLK010000003.1"/>
</dbReference>
<comment type="caution">
    <text evidence="2">The sequence shown here is derived from an EMBL/GenBank/DDBJ whole genome shotgun (WGS) entry which is preliminary data.</text>
</comment>
<dbReference type="Gene3D" id="3.40.50.720">
    <property type="entry name" value="NAD(P)-binding Rossmann-like Domain"/>
    <property type="match status" value="1"/>
</dbReference>
<dbReference type="PANTHER" id="PTHR48079:SF6">
    <property type="entry name" value="NAD(P)-BINDING DOMAIN-CONTAINING PROTEIN-RELATED"/>
    <property type="match status" value="1"/>
</dbReference>
<dbReference type="AlphaFoldDB" id="A0A7X0PCG2"/>
<evidence type="ECO:0000259" key="1">
    <source>
        <dbReference type="Pfam" id="PF01370"/>
    </source>
</evidence>
<dbReference type="GO" id="GO:0004029">
    <property type="term" value="F:aldehyde dehydrogenase (NAD+) activity"/>
    <property type="evidence" value="ECO:0007669"/>
    <property type="project" value="TreeGrafter"/>
</dbReference>
<dbReference type="GO" id="GO:0005737">
    <property type="term" value="C:cytoplasm"/>
    <property type="evidence" value="ECO:0007669"/>
    <property type="project" value="TreeGrafter"/>
</dbReference>
<reference evidence="2 3" key="1">
    <citation type="submission" date="2020-08" db="EMBL/GenBank/DDBJ databases">
        <title>Functional genomics of gut bacteria from endangered species of beetles.</title>
        <authorList>
            <person name="Carlos-Shanley C."/>
        </authorList>
    </citation>
    <scope>NUCLEOTIDE SEQUENCE [LARGE SCALE GENOMIC DNA]</scope>
    <source>
        <strain evidence="2 3">S00198</strain>
    </source>
</reference>
<dbReference type="InterPro" id="IPR051783">
    <property type="entry name" value="NAD(P)-dependent_oxidoreduct"/>
</dbReference>